<feature type="modified residue" description="4-aspartylphosphate" evidence="10">
    <location>
        <position position="55"/>
    </location>
</feature>
<sequence>MIRVVVVEDEKMIRKGIIMTTDWQSYGCQVVGEAQSGEEGLSVIREKKPHLVLTDIRMKGMTGIEMIEELKGEDSIQFIILSGYSDFEYARSALRLGVTDYLLKPFQDEELTKALKHAVEKIHSREKEVEEDFSFFQEYQKDKREESNPYLVKSIQYLEENYMKDVSCQKVAEEIGISESYLGKLFRKETGYTFVDYLTLTRMKKAVLLLRKDPLKIYELAYLVGYNDAHYFSNLFKKITGKSPSAYKRELSIEQQHQGGEHEGN</sequence>
<feature type="domain" description="HTH araC/xylS-type" evidence="11">
    <location>
        <begin position="152"/>
        <end position="250"/>
    </location>
</feature>
<dbReference type="SMART" id="SM00448">
    <property type="entry name" value="REC"/>
    <property type="match status" value="1"/>
</dbReference>
<keyword evidence="4 10" id="KW-0597">Phosphoprotein</keyword>
<keyword evidence="8" id="KW-0804">Transcription</keyword>
<protein>
    <recommendedName>
        <fullName evidence="2">Stage 0 sporulation protein A homolog</fullName>
    </recommendedName>
</protein>
<keyword evidence="7" id="KW-0238">DNA-binding</keyword>
<reference evidence="13 14" key="1">
    <citation type="submission" date="2016-10" db="EMBL/GenBank/DDBJ databases">
        <authorList>
            <person name="de Groot N.N."/>
        </authorList>
    </citation>
    <scope>NUCLEOTIDE SEQUENCE [LARGE SCALE GENOMIC DNA]</scope>
    <source>
        <strain evidence="13 14">CGMCC 1.5058</strain>
    </source>
</reference>
<dbReference type="InterPro" id="IPR011006">
    <property type="entry name" value="CheY-like_superfamily"/>
</dbReference>
<dbReference type="EMBL" id="FNDZ01000002">
    <property type="protein sequence ID" value="SDI37251.1"/>
    <property type="molecule type" value="Genomic_DNA"/>
</dbReference>
<dbReference type="SUPFAM" id="SSF46689">
    <property type="entry name" value="Homeodomain-like"/>
    <property type="match status" value="2"/>
</dbReference>
<dbReference type="PROSITE" id="PS01124">
    <property type="entry name" value="HTH_ARAC_FAMILY_2"/>
    <property type="match status" value="1"/>
</dbReference>
<evidence type="ECO:0000256" key="10">
    <source>
        <dbReference type="PROSITE-ProRule" id="PRU00169"/>
    </source>
</evidence>
<evidence type="ECO:0000313" key="14">
    <source>
        <dbReference type="Proteomes" id="UP000183255"/>
    </source>
</evidence>
<dbReference type="Pfam" id="PF12833">
    <property type="entry name" value="HTH_18"/>
    <property type="match status" value="1"/>
</dbReference>
<evidence type="ECO:0000259" key="11">
    <source>
        <dbReference type="PROSITE" id="PS01124"/>
    </source>
</evidence>
<dbReference type="Gene3D" id="3.40.50.2300">
    <property type="match status" value="1"/>
</dbReference>
<feature type="domain" description="Response regulatory" evidence="12">
    <location>
        <begin position="3"/>
        <end position="119"/>
    </location>
</feature>
<dbReference type="InterPro" id="IPR018062">
    <property type="entry name" value="HTH_AraC-typ_CS"/>
</dbReference>
<dbReference type="Gene3D" id="1.10.10.60">
    <property type="entry name" value="Homeodomain-like"/>
    <property type="match status" value="2"/>
</dbReference>
<dbReference type="InterPro" id="IPR009057">
    <property type="entry name" value="Homeodomain-like_sf"/>
</dbReference>
<accession>A0A1G8K1D7</accession>
<dbReference type="Proteomes" id="UP000183255">
    <property type="component" value="Unassembled WGS sequence"/>
</dbReference>
<evidence type="ECO:0000256" key="7">
    <source>
        <dbReference type="ARBA" id="ARBA00023125"/>
    </source>
</evidence>
<dbReference type="SMART" id="SM00342">
    <property type="entry name" value="HTH_ARAC"/>
    <property type="match status" value="1"/>
</dbReference>
<dbReference type="PRINTS" id="PR00032">
    <property type="entry name" value="HTHARAC"/>
</dbReference>
<name>A0A1G8K1D7_9CLOT</name>
<comment type="subcellular location">
    <subcellularLocation>
        <location evidence="1">Cytoplasm</location>
    </subcellularLocation>
</comment>
<evidence type="ECO:0000256" key="1">
    <source>
        <dbReference type="ARBA" id="ARBA00004496"/>
    </source>
</evidence>
<dbReference type="InterPro" id="IPR020449">
    <property type="entry name" value="Tscrpt_reg_AraC-type_HTH"/>
</dbReference>
<dbReference type="GO" id="GO:0003700">
    <property type="term" value="F:DNA-binding transcription factor activity"/>
    <property type="evidence" value="ECO:0007669"/>
    <property type="project" value="InterPro"/>
</dbReference>
<keyword evidence="3" id="KW-0963">Cytoplasm</keyword>
<evidence type="ECO:0000256" key="9">
    <source>
        <dbReference type="ARBA" id="ARBA00024867"/>
    </source>
</evidence>
<gene>
    <name evidence="13" type="ORF">SAMN05421804_102171</name>
</gene>
<dbReference type="AlphaFoldDB" id="A0A1G8K1D7"/>
<evidence type="ECO:0000256" key="4">
    <source>
        <dbReference type="ARBA" id="ARBA00022553"/>
    </source>
</evidence>
<comment type="function">
    <text evidence="9">May play the central regulatory role in sporulation. It may be an element of the effector pathway responsible for the activation of sporulation genes in response to nutritional stress. Spo0A may act in concert with spo0H (a sigma factor) to control the expression of some genes that are critical to the sporulation process.</text>
</comment>
<dbReference type="GO" id="GO:0043565">
    <property type="term" value="F:sequence-specific DNA binding"/>
    <property type="evidence" value="ECO:0007669"/>
    <property type="project" value="InterPro"/>
</dbReference>
<dbReference type="GO" id="GO:0005737">
    <property type="term" value="C:cytoplasm"/>
    <property type="evidence" value="ECO:0007669"/>
    <property type="project" value="UniProtKB-SubCell"/>
</dbReference>
<evidence type="ECO:0000256" key="5">
    <source>
        <dbReference type="ARBA" id="ARBA00023012"/>
    </source>
</evidence>
<dbReference type="GO" id="GO:0000160">
    <property type="term" value="P:phosphorelay signal transduction system"/>
    <property type="evidence" value="ECO:0007669"/>
    <property type="project" value="UniProtKB-KW"/>
</dbReference>
<dbReference type="PANTHER" id="PTHR42713:SF3">
    <property type="entry name" value="TRANSCRIPTIONAL REGULATORY PROTEIN HPTR"/>
    <property type="match status" value="1"/>
</dbReference>
<evidence type="ECO:0000256" key="2">
    <source>
        <dbReference type="ARBA" id="ARBA00018672"/>
    </source>
</evidence>
<evidence type="ECO:0000256" key="8">
    <source>
        <dbReference type="ARBA" id="ARBA00023163"/>
    </source>
</evidence>
<dbReference type="Pfam" id="PF00072">
    <property type="entry name" value="Response_reg"/>
    <property type="match status" value="1"/>
</dbReference>
<evidence type="ECO:0000256" key="3">
    <source>
        <dbReference type="ARBA" id="ARBA00022490"/>
    </source>
</evidence>
<dbReference type="PROSITE" id="PS00041">
    <property type="entry name" value="HTH_ARAC_FAMILY_1"/>
    <property type="match status" value="1"/>
</dbReference>
<evidence type="ECO:0000313" key="13">
    <source>
        <dbReference type="EMBL" id="SDI37251.1"/>
    </source>
</evidence>
<evidence type="ECO:0000259" key="12">
    <source>
        <dbReference type="PROSITE" id="PS50110"/>
    </source>
</evidence>
<dbReference type="SUPFAM" id="SSF52172">
    <property type="entry name" value="CheY-like"/>
    <property type="match status" value="1"/>
</dbReference>
<keyword evidence="5" id="KW-0902">Two-component regulatory system</keyword>
<proteinExistence type="predicted"/>
<dbReference type="InterPro" id="IPR051552">
    <property type="entry name" value="HptR"/>
</dbReference>
<organism evidence="13 14">
    <name type="scientific">Proteiniclasticum ruminis</name>
    <dbReference type="NCBI Taxonomy" id="398199"/>
    <lineage>
        <taxon>Bacteria</taxon>
        <taxon>Bacillati</taxon>
        <taxon>Bacillota</taxon>
        <taxon>Clostridia</taxon>
        <taxon>Eubacteriales</taxon>
        <taxon>Clostridiaceae</taxon>
        <taxon>Proteiniclasticum</taxon>
    </lineage>
</organism>
<dbReference type="InterPro" id="IPR018060">
    <property type="entry name" value="HTH_AraC"/>
</dbReference>
<evidence type="ECO:0000256" key="6">
    <source>
        <dbReference type="ARBA" id="ARBA00023015"/>
    </source>
</evidence>
<dbReference type="InterPro" id="IPR001789">
    <property type="entry name" value="Sig_transdc_resp-reg_receiver"/>
</dbReference>
<dbReference type="PANTHER" id="PTHR42713">
    <property type="entry name" value="HISTIDINE KINASE-RELATED"/>
    <property type="match status" value="1"/>
</dbReference>
<dbReference type="RefSeq" id="WP_031577720.1">
    <property type="nucleotide sequence ID" value="NZ_FNDZ01000002.1"/>
</dbReference>
<dbReference type="CDD" id="cd17536">
    <property type="entry name" value="REC_YesN-like"/>
    <property type="match status" value="1"/>
</dbReference>
<keyword evidence="6" id="KW-0805">Transcription regulation</keyword>
<dbReference type="PROSITE" id="PS50110">
    <property type="entry name" value="RESPONSE_REGULATORY"/>
    <property type="match status" value="1"/>
</dbReference>